<sequence length="341" mass="39148">MTLQEYKNAVEKLNLWAKHYYELDNPIASDSEYDALYKQVEAYETAHPNDIESNSPTRKVGGEVLKDFSKNAHKKRMWSLEDVFDENDLKEWMTKLQNALNRNSSHAQSSRELDFRGVDEPKSSISLLKSTQPANLTHDTRIATHKLDSIESRFNKNNENIESKIQDSKKNIESNLFFNKDSKNTESSLFSSDKSQNIAQDSININNLRFCISPKYDGMSLNLYYKNGELVSATTRGDGEVGELVTQNARMIESIPQRIPFKGEIEIRGEVVMRKEIFEMLNKERGERGEPLFANPRNAASGSMRQLDCNLVKERKLDFIPWGIGFCSDLESLKKMARDRI</sequence>
<evidence type="ECO:0000313" key="2">
    <source>
        <dbReference type="EMBL" id="MWV68845.1"/>
    </source>
</evidence>
<organism evidence="2 3">
    <name type="scientific">Helicobacter saguini</name>
    <dbReference type="NCBI Taxonomy" id="1548018"/>
    <lineage>
        <taxon>Bacteria</taxon>
        <taxon>Pseudomonadati</taxon>
        <taxon>Campylobacterota</taxon>
        <taxon>Epsilonproteobacteria</taxon>
        <taxon>Campylobacterales</taxon>
        <taxon>Helicobacteraceae</taxon>
        <taxon>Helicobacter</taxon>
    </lineage>
</organism>
<dbReference type="Gene3D" id="1.10.287.610">
    <property type="entry name" value="Helix hairpin bin"/>
    <property type="match status" value="1"/>
</dbReference>
<dbReference type="SUPFAM" id="SSF56091">
    <property type="entry name" value="DNA ligase/mRNA capping enzyme, catalytic domain"/>
    <property type="match status" value="2"/>
</dbReference>
<dbReference type="SMART" id="SM00532">
    <property type="entry name" value="LIGANc"/>
    <property type="match status" value="1"/>
</dbReference>
<feature type="domain" description="NAD-dependent DNA ligase N-terminal" evidence="1">
    <location>
        <begin position="1"/>
        <end position="337"/>
    </location>
</feature>
<dbReference type="InterPro" id="IPR013839">
    <property type="entry name" value="DNAligase_adenylation"/>
</dbReference>
<dbReference type="Proteomes" id="UP000477070">
    <property type="component" value="Unassembled WGS sequence"/>
</dbReference>
<reference evidence="2 3" key="1">
    <citation type="submission" date="2019-12" db="EMBL/GenBank/DDBJ databases">
        <title>Multi-Generational Helicobacter saguini Isolates.</title>
        <authorList>
            <person name="Mannion A."/>
            <person name="Shen Z."/>
            <person name="Fox J.G."/>
        </authorList>
    </citation>
    <scope>NUCLEOTIDE SEQUENCE [LARGE SCALE GENOMIC DNA]</scope>
    <source>
        <strain evidence="3">16-048 (F4)</strain>
    </source>
</reference>
<dbReference type="Gene3D" id="3.30.470.30">
    <property type="entry name" value="DNA ligase/mRNA capping enzyme"/>
    <property type="match status" value="1"/>
</dbReference>
<gene>
    <name evidence="2" type="ORF">DCO61_02100</name>
</gene>
<proteinExistence type="predicted"/>
<protein>
    <recommendedName>
        <fullName evidence="1">NAD-dependent DNA ligase N-terminal domain-containing protein</fullName>
    </recommendedName>
</protein>
<dbReference type="EMBL" id="QBIU01000001">
    <property type="protein sequence ID" value="MWV68845.1"/>
    <property type="molecule type" value="Genomic_DNA"/>
</dbReference>
<evidence type="ECO:0000259" key="1">
    <source>
        <dbReference type="SMART" id="SM00532"/>
    </source>
</evidence>
<dbReference type="AlphaFoldDB" id="A0A6L7DC52"/>
<name>A0A6L7DC52_9HELI</name>
<accession>A0A6L7DC52</accession>
<dbReference type="GO" id="GO:0003911">
    <property type="term" value="F:DNA ligase (NAD+) activity"/>
    <property type="evidence" value="ECO:0007669"/>
    <property type="project" value="InterPro"/>
</dbReference>
<evidence type="ECO:0000313" key="3">
    <source>
        <dbReference type="Proteomes" id="UP000477070"/>
    </source>
</evidence>
<comment type="caution">
    <text evidence="2">The sequence shown here is derived from an EMBL/GenBank/DDBJ whole genome shotgun (WGS) entry which is preliminary data.</text>
</comment>
<dbReference type="InterPro" id="IPR013840">
    <property type="entry name" value="DNAligase_N"/>
</dbReference>
<dbReference type="Pfam" id="PF01653">
    <property type="entry name" value="DNA_ligase_aden"/>
    <property type="match status" value="2"/>
</dbReference>